<dbReference type="GeneID" id="84803217"/>
<feature type="transmembrane region" description="Helical" evidence="6">
    <location>
        <begin position="7"/>
        <end position="27"/>
    </location>
</feature>
<evidence type="ECO:0000313" key="8">
    <source>
        <dbReference type="EMBL" id="QGS08230.1"/>
    </source>
</evidence>
<feature type="transmembrane region" description="Helical" evidence="6">
    <location>
        <begin position="68"/>
        <end position="89"/>
    </location>
</feature>
<feature type="transmembrane region" description="Helical" evidence="6">
    <location>
        <begin position="148"/>
        <end position="170"/>
    </location>
</feature>
<comment type="subcellular location">
    <subcellularLocation>
        <location evidence="1">Endomembrane system</location>
        <topology evidence="1">Multi-pass membrane protein</topology>
    </subcellularLocation>
</comment>
<evidence type="ECO:0000256" key="1">
    <source>
        <dbReference type="ARBA" id="ARBA00004127"/>
    </source>
</evidence>
<evidence type="ECO:0000256" key="5">
    <source>
        <dbReference type="ARBA" id="ARBA00023136"/>
    </source>
</evidence>
<feature type="transmembrane region" description="Helical" evidence="6">
    <location>
        <begin position="265"/>
        <end position="283"/>
    </location>
</feature>
<evidence type="ECO:0000313" key="9">
    <source>
        <dbReference type="Proteomes" id="UP000427636"/>
    </source>
</evidence>
<keyword evidence="3 6" id="KW-0812">Transmembrane</keyword>
<evidence type="ECO:0000256" key="2">
    <source>
        <dbReference type="ARBA" id="ARBA00007362"/>
    </source>
</evidence>
<dbReference type="Proteomes" id="UP000427636">
    <property type="component" value="Chromosome"/>
</dbReference>
<keyword evidence="9" id="KW-1185">Reference proteome</keyword>
<proteinExistence type="inferred from homology"/>
<feature type="domain" description="EamA" evidence="7">
    <location>
        <begin position="8"/>
        <end position="141"/>
    </location>
</feature>
<feature type="transmembrane region" description="Helical" evidence="6">
    <location>
        <begin position="125"/>
        <end position="142"/>
    </location>
</feature>
<comment type="similarity">
    <text evidence="2">Belongs to the EamA transporter family.</text>
</comment>
<dbReference type="PANTHER" id="PTHR22911">
    <property type="entry name" value="ACYL-MALONYL CONDENSING ENZYME-RELATED"/>
    <property type="match status" value="1"/>
</dbReference>
<name>A0ABX6FIB2_9BACL</name>
<reference evidence="8 9" key="1">
    <citation type="submission" date="2019-11" db="EMBL/GenBank/DDBJ databases">
        <title>FDA dAtabase for Regulatory Grade micrObial Sequences (FDA-ARGOS): Supporting development and validation of Infectious Disease Dx tests.</title>
        <authorList>
            <person name="Turner S."/>
            <person name="Byrd R."/>
            <person name="Tallon L."/>
            <person name="Sadzewicz L."/>
            <person name="Vavikolanu K."/>
            <person name="Mehta A."/>
            <person name="Aluvathingal J."/>
            <person name="Nadendla S."/>
            <person name="Myers T."/>
            <person name="Yan Y."/>
            <person name="Sichtig H."/>
        </authorList>
    </citation>
    <scope>NUCLEOTIDE SEQUENCE [LARGE SCALE GENOMIC DNA]</scope>
    <source>
        <strain evidence="8 9">FDAARGOS_742</strain>
    </source>
</reference>
<dbReference type="InterPro" id="IPR037185">
    <property type="entry name" value="EmrE-like"/>
</dbReference>
<sequence>MNNNNILKGIFCIIIAGFGFALMSLFVKLSGDLPSMQKGFFRNIIAVFISSIPLIKHWKVIRIPKNKIGWLVLVSRSIFGTIGLVLNFYAISHISLADSSIIQKLSPFIILILSYIFFKEEMTRFQVFAIVIAFIGIIFIIKPSGNDIISMGALAALLGALCSGIAYTCVRYLGTHNISGEFIIFFFSSLSSLMLLPYLIFDYRSMTLYQLSMLLLAGISATIGQYGVTFAYKFAAAKNISVFDYSQVLFSGIFGYMFFGEFPDFQSLIGYIIVISVGIVLVLRSK</sequence>
<feature type="transmembrane region" description="Helical" evidence="6">
    <location>
        <begin position="240"/>
        <end position="259"/>
    </location>
</feature>
<feature type="transmembrane region" description="Helical" evidence="6">
    <location>
        <begin position="182"/>
        <end position="201"/>
    </location>
</feature>
<evidence type="ECO:0000259" key="7">
    <source>
        <dbReference type="Pfam" id="PF00892"/>
    </source>
</evidence>
<keyword evidence="5 6" id="KW-0472">Membrane</keyword>
<dbReference type="InterPro" id="IPR000620">
    <property type="entry name" value="EamA_dom"/>
</dbReference>
<evidence type="ECO:0000256" key="4">
    <source>
        <dbReference type="ARBA" id="ARBA00022989"/>
    </source>
</evidence>
<feature type="domain" description="EamA" evidence="7">
    <location>
        <begin position="151"/>
        <end position="283"/>
    </location>
</feature>
<gene>
    <name evidence="8" type="ORF">FOC50_08115</name>
</gene>
<evidence type="ECO:0000256" key="3">
    <source>
        <dbReference type="ARBA" id="ARBA00022692"/>
    </source>
</evidence>
<dbReference type="RefSeq" id="WP_006365008.1">
    <property type="nucleotide sequence ID" value="NZ_CP046313.1"/>
</dbReference>
<feature type="transmembrane region" description="Helical" evidence="6">
    <location>
        <begin position="101"/>
        <end position="118"/>
    </location>
</feature>
<dbReference type="EMBL" id="CP046313">
    <property type="protein sequence ID" value="QGS08230.1"/>
    <property type="molecule type" value="Genomic_DNA"/>
</dbReference>
<accession>A0ABX6FIB2</accession>
<feature type="transmembrane region" description="Helical" evidence="6">
    <location>
        <begin position="207"/>
        <end position="228"/>
    </location>
</feature>
<protein>
    <submittedName>
        <fullName evidence="8">EamA family transporter</fullName>
    </submittedName>
</protein>
<dbReference type="SUPFAM" id="SSF103481">
    <property type="entry name" value="Multidrug resistance efflux transporter EmrE"/>
    <property type="match status" value="2"/>
</dbReference>
<organism evidence="8 9">
    <name type="scientific">Gemella sanguinis</name>
    <dbReference type="NCBI Taxonomy" id="84135"/>
    <lineage>
        <taxon>Bacteria</taxon>
        <taxon>Bacillati</taxon>
        <taxon>Bacillota</taxon>
        <taxon>Bacilli</taxon>
        <taxon>Bacillales</taxon>
        <taxon>Gemellaceae</taxon>
        <taxon>Gemella</taxon>
    </lineage>
</organism>
<feature type="transmembrane region" description="Helical" evidence="6">
    <location>
        <begin position="39"/>
        <end position="56"/>
    </location>
</feature>
<evidence type="ECO:0000256" key="6">
    <source>
        <dbReference type="SAM" id="Phobius"/>
    </source>
</evidence>
<keyword evidence="4 6" id="KW-1133">Transmembrane helix</keyword>
<dbReference type="PANTHER" id="PTHR22911:SF6">
    <property type="entry name" value="SOLUTE CARRIER FAMILY 35 MEMBER G1"/>
    <property type="match status" value="1"/>
</dbReference>
<dbReference type="Pfam" id="PF00892">
    <property type="entry name" value="EamA"/>
    <property type="match status" value="2"/>
</dbReference>